<proteinExistence type="predicted"/>
<reference evidence="3 4" key="1">
    <citation type="journal article" date="2019" name="Nat. Med.">
        <title>A library of human gut bacterial isolates paired with longitudinal multiomics data enables mechanistic microbiome research.</title>
        <authorList>
            <person name="Poyet M."/>
            <person name="Groussin M."/>
            <person name="Gibbons S.M."/>
            <person name="Avila-Pacheco J."/>
            <person name="Jiang X."/>
            <person name="Kearney S.M."/>
            <person name="Perrotta A.R."/>
            <person name="Berdy B."/>
            <person name="Zhao S."/>
            <person name="Lieberman T.D."/>
            <person name="Swanson P.K."/>
            <person name="Smith M."/>
            <person name="Roesemann S."/>
            <person name="Alexander J.E."/>
            <person name="Rich S.A."/>
            <person name="Livny J."/>
            <person name="Vlamakis H."/>
            <person name="Clish C."/>
            <person name="Bullock K."/>
            <person name="Deik A."/>
            <person name="Scott J."/>
            <person name="Pierce K.A."/>
            <person name="Xavier R.J."/>
            <person name="Alm E.J."/>
        </authorList>
    </citation>
    <scope>NUCLEOTIDE SEQUENCE [LARGE SCALE GENOMIC DNA]</scope>
    <source>
        <strain evidence="1 3">BIOML-A4</strain>
        <strain evidence="2 4">BIOML-A5</strain>
    </source>
</reference>
<organism evidence="1 3">
    <name type="scientific">Holdemania massiliensis</name>
    <dbReference type="NCBI Taxonomy" id="1468449"/>
    <lineage>
        <taxon>Bacteria</taxon>
        <taxon>Bacillati</taxon>
        <taxon>Bacillota</taxon>
        <taxon>Erysipelotrichia</taxon>
        <taxon>Erysipelotrichales</taxon>
        <taxon>Erysipelotrichaceae</taxon>
        <taxon>Holdemania</taxon>
    </lineage>
</organism>
<dbReference type="GeneID" id="42456790"/>
<dbReference type="RefSeq" id="WP_020224969.1">
    <property type="nucleotide sequence ID" value="NZ_AP031450.1"/>
</dbReference>
<dbReference type="EMBL" id="WKPI01000017">
    <property type="protein sequence ID" value="MSC33484.1"/>
    <property type="molecule type" value="Genomic_DNA"/>
</dbReference>
<keyword evidence="4" id="KW-1185">Reference proteome</keyword>
<gene>
    <name evidence="2" type="ORF">GKD88_10165</name>
    <name evidence="1" type="ORF">GKE08_10365</name>
</gene>
<evidence type="ECO:0000313" key="1">
    <source>
        <dbReference type="EMBL" id="MSA89729.1"/>
    </source>
</evidence>
<dbReference type="EMBL" id="WKPJ01000015">
    <property type="protein sequence ID" value="MSA89729.1"/>
    <property type="molecule type" value="Genomic_DNA"/>
</dbReference>
<dbReference type="Proteomes" id="UP000480929">
    <property type="component" value="Unassembled WGS sequence"/>
</dbReference>
<protein>
    <submittedName>
        <fullName evidence="1">Uncharacterized protein</fullName>
    </submittedName>
</protein>
<evidence type="ECO:0000313" key="4">
    <source>
        <dbReference type="Proteomes" id="UP000480929"/>
    </source>
</evidence>
<comment type="caution">
    <text evidence="1">The sequence shown here is derived from an EMBL/GenBank/DDBJ whole genome shotgun (WGS) entry which is preliminary data.</text>
</comment>
<accession>A0A6N7S7F6</accession>
<evidence type="ECO:0000313" key="3">
    <source>
        <dbReference type="Proteomes" id="UP000433575"/>
    </source>
</evidence>
<dbReference type="AlphaFoldDB" id="A0A6N7S7F6"/>
<dbReference type="Proteomes" id="UP000433575">
    <property type="component" value="Unassembled WGS sequence"/>
</dbReference>
<evidence type="ECO:0000313" key="2">
    <source>
        <dbReference type="EMBL" id="MSC33484.1"/>
    </source>
</evidence>
<sequence length="61" mass="6974">MKKYILMNKTMPVLSFVYNERRGDVEVISDVFQLDSLNTKNVIMILRSMTGLPHAMAITAQ</sequence>
<name>A0A6N7S7F6_9FIRM</name>